<feature type="domain" description="Alcohol dehydrogenase iron-type/glycerol dehydrogenase GldA" evidence="4">
    <location>
        <begin position="47"/>
        <end position="193"/>
    </location>
</feature>
<organism evidence="5 6">
    <name type="scientific">Armillaria ostoyae</name>
    <name type="common">Armillaria root rot fungus</name>
    <dbReference type="NCBI Taxonomy" id="47428"/>
    <lineage>
        <taxon>Eukaryota</taxon>
        <taxon>Fungi</taxon>
        <taxon>Dikarya</taxon>
        <taxon>Basidiomycota</taxon>
        <taxon>Agaricomycotina</taxon>
        <taxon>Agaricomycetes</taxon>
        <taxon>Agaricomycetidae</taxon>
        <taxon>Agaricales</taxon>
        <taxon>Marasmiineae</taxon>
        <taxon>Physalacriaceae</taxon>
        <taxon>Armillaria</taxon>
    </lineage>
</organism>
<dbReference type="PANTHER" id="PTHR43616:SF5">
    <property type="entry name" value="GLYCEROL DEHYDROGENASE 1"/>
    <property type="match status" value="1"/>
</dbReference>
<dbReference type="CDD" id="cd08170">
    <property type="entry name" value="GlyDH"/>
    <property type="match status" value="1"/>
</dbReference>
<keyword evidence="6" id="KW-1185">Reference proteome</keyword>
<dbReference type="STRING" id="47428.A0A284RJT7"/>
<dbReference type="OMA" id="GVGTIMM"/>
<keyword evidence="3" id="KW-0520">NAD</keyword>
<dbReference type="Gene3D" id="1.20.1090.10">
    <property type="entry name" value="Dehydroquinate synthase-like - alpha domain"/>
    <property type="match status" value="1"/>
</dbReference>
<evidence type="ECO:0000256" key="1">
    <source>
        <dbReference type="ARBA" id="ARBA00022723"/>
    </source>
</evidence>
<protein>
    <submittedName>
        <fullName evidence="5">Related to Glycerol dehydrogenase</fullName>
    </submittedName>
</protein>
<evidence type="ECO:0000313" key="5">
    <source>
        <dbReference type="EMBL" id="SJL09016.1"/>
    </source>
</evidence>
<dbReference type="GO" id="GO:0016614">
    <property type="term" value="F:oxidoreductase activity, acting on CH-OH group of donors"/>
    <property type="evidence" value="ECO:0007669"/>
    <property type="project" value="InterPro"/>
</dbReference>
<dbReference type="AlphaFoldDB" id="A0A284RJT7"/>
<keyword evidence="2" id="KW-0560">Oxidoreductase</keyword>
<evidence type="ECO:0000256" key="2">
    <source>
        <dbReference type="ARBA" id="ARBA00023002"/>
    </source>
</evidence>
<dbReference type="NCBIfam" id="NF006941">
    <property type="entry name" value="PRK09423.1"/>
    <property type="match status" value="1"/>
</dbReference>
<proteinExistence type="predicted"/>
<dbReference type="OrthoDB" id="339764at2759"/>
<name>A0A284RJT7_ARMOS</name>
<dbReference type="InterPro" id="IPR001670">
    <property type="entry name" value="ADH_Fe/GldA"/>
</dbReference>
<dbReference type="EMBL" id="FUEG01000010">
    <property type="protein sequence ID" value="SJL09016.1"/>
    <property type="molecule type" value="Genomic_DNA"/>
</dbReference>
<accession>A0A284RJT7</accession>
<sequence>MSLRYLRSAPISISRRAFARRTFTSTVLARCPPNTKNVVTEKLFQSPSKYIQGPSAIKNAPIYLGSLGKIALLTADDIVYKIAGAALTSSLEQAGMKVVYVRFNGEASSAEVARVQDIGAQNKVEYVIALGGGKTIDTAKAVADKLGIPSAVLPTTASTDAPCSALSVLYTPHGEFDRYSFFNKNPTVVLVDTSIVAKAPARFLSAGIGDALATHIEAREVRNAANFGGGLPTLLASAISSKCEEILFKYGKLAYESNKVGAITPALEAVVEANTLLSGLGFESGGLAAAHAIHDGLTALEPTHKMMHGEKVNFGTICQLLLSNASMEEMDRYMELMISVDLPITLAQLGVTSATDEELRHVAELACAPNETIWNLDYVINVDVVFNAIKGADAAGRSFLLKKGLL</sequence>
<keyword evidence="1" id="KW-0479">Metal-binding</keyword>
<dbReference type="Pfam" id="PF00465">
    <property type="entry name" value="Fe-ADH"/>
    <property type="match status" value="1"/>
</dbReference>
<dbReference type="InterPro" id="IPR016205">
    <property type="entry name" value="Glycerol_DH"/>
</dbReference>
<dbReference type="PIRSF" id="PIRSF000112">
    <property type="entry name" value="Glycerol_dehydrogenase"/>
    <property type="match status" value="1"/>
</dbReference>
<dbReference type="Gene3D" id="3.40.50.1970">
    <property type="match status" value="1"/>
</dbReference>
<dbReference type="GO" id="GO:0046872">
    <property type="term" value="F:metal ion binding"/>
    <property type="evidence" value="ECO:0007669"/>
    <property type="project" value="UniProtKB-KW"/>
</dbReference>
<reference evidence="6" key="1">
    <citation type="journal article" date="2017" name="Nat. Ecol. Evol.">
        <title>Genome expansion and lineage-specific genetic innovations in the forest pathogenic fungi Armillaria.</title>
        <authorList>
            <person name="Sipos G."/>
            <person name="Prasanna A.N."/>
            <person name="Walter M.C."/>
            <person name="O'Connor E."/>
            <person name="Balint B."/>
            <person name="Krizsan K."/>
            <person name="Kiss B."/>
            <person name="Hess J."/>
            <person name="Varga T."/>
            <person name="Slot J."/>
            <person name="Riley R."/>
            <person name="Boka B."/>
            <person name="Rigling D."/>
            <person name="Barry K."/>
            <person name="Lee J."/>
            <person name="Mihaltcheva S."/>
            <person name="LaButti K."/>
            <person name="Lipzen A."/>
            <person name="Waldron R."/>
            <person name="Moloney N.M."/>
            <person name="Sperisen C."/>
            <person name="Kredics L."/>
            <person name="Vagvoelgyi C."/>
            <person name="Patrignani A."/>
            <person name="Fitzpatrick D."/>
            <person name="Nagy I."/>
            <person name="Doyle S."/>
            <person name="Anderson J.B."/>
            <person name="Grigoriev I.V."/>
            <person name="Gueldener U."/>
            <person name="Muensterkoetter M."/>
            <person name="Nagy L.G."/>
        </authorList>
    </citation>
    <scope>NUCLEOTIDE SEQUENCE [LARGE SCALE GENOMIC DNA]</scope>
    <source>
        <strain evidence="6">C18/9</strain>
    </source>
</reference>
<gene>
    <name evidence="5" type="ORF">ARMOST_12392</name>
</gene>
<evidence type="ECO:0000256" key="3">
    <source>
        <dbReference type="ARBA" id="ARBA00023027"/>
    </source>
</evidence>
<dbReference type="SUPFAM" id="SSF56796">
    <property type="entry name" value="Dehydroquinate synthase-like"/>
    <property type="match status" value="1"/>
</dbReference>
<evidence type="ECO:0000259" key="4">
    <source>
        <dbReference type="Pfam" id="PF00465"/>
    </source>
</evidence>
<evidence type="ECO:0000313" key="6">
    <source>
        <dbReference type="Proteomes" id="UP000219338"/>
    </source>
</evidence>
<dbReference type="Proteomes" id="UP000219338">
    <property type="component" value="Unassembled WGS sequence"/>
</dbReference>
<dbReference type="PANTHER" id="PTHR43616">
    <property type="entry name" value="GLYCEROL DEHYDROGENASE"/>
    <property type="match status" value="1"/>
</dbReference>